<dbReference type="InterPro" id="IPR036097">
    <property type="entry name" value="HisK_dim/P_sf"/>
</dbReference>
<dbReference type="EC" id="2.7.13.3" evidence="4"/>
<protein>
    <recommendedName>
        <fullName evidence="12">Circadian input-output histidine kinase CikA</fullName>
        <ecNumber evidence="4">2.7.13.3</ecNumber>
    </recommendedName>
</protein>
<keyword evidence="10" id="KW-0902">Two-component regulatory system</keyword>
<dbReference type="Gene3D" id="3.30.450.350">
    <property type="entry name" value="CHASE domain"/>
    <property type="match status" value="1"/>
</dbReference>
<gene>
    <name evidence="16" type="ORF">BJP34_01055</name>
</gene>
<organism evidence="16 17">
    <name type="scientific">Moorena producens PAL-8-15-08-1</name>
    <dbReference type="NCBI Taxonomy" id="1458985"/>
    <lineage>
        <taxon>Bacteria</taxon>
        <taxon>Bacillati</taxon>
        <taxon>Cyanobacteriota</taxon>
        <taxon>Cyanophyceae</taxon>
        <taxon>Coleofasciculales</taxon>
        <taxon>Coleofasciculaceae</taxon>
        <taxon>Moorena</taxon>
    </lineage>
</organism>
<evidence type="ECO:0000256" key="7">
    <source>
        <dbReference type="ARBA" id="ARBA00022692"/>
    </source>
</evidence>
<evidence type="ECO:0000256" key="10">
    <source>
        <dbReference type="ARBA" id="ARBA00023012"/>
    </source>
</evidence>
<feature type="transmembrane region" description="Helical" evidence="13">
    <location>
        <begin position="20"/>
        <end position="41"/>
    </location>
</feature>
<dbReference type="Proteomes" id="UP000177870">
    <property type="component" value="Chromosome"/>
</dbReference>
<dbReference type="CDD" id="cd16922">
    <property type="entry name" value="HATPase_EvgS-ArcB-TorS-like"/>
    <property type="match status" value="1"/>
</dbReference>
<reference evidence="17" key="1">
    <citation type="submission" date="2016-10" db="EMBL/GenBank/DDBJ databases">
        <title>Comparative genomics uncovers the prolific and rare metabolic potential of the cyanobacterial genus Moorea.</title>
        <authorList>
            <person name="Leao T."/>
            <person name="Castelao G."/>
            <person name="Korobeynikov A."/>
            <person name="Monroe E.A."/>
            <person name="Podell S."/>
            <person name="Glukhov E."/>
            <person name="Allen E."/>
            <person name="Gerwick W.H."/>
            <person name="Gerwick L."/>
        </authorList>
    </citation>
    <scope>NUCLEOTIDE SEQUENCE [LARGE SCALE GENOMIC DNA]</scope>
    <source>
        <strain evidence="17">PAL-8-15-08-1</strain>
    </source>
</reference>
<dbReference type="STRING" id="1458985.BJP34_01055"/>
<sequence>MNNKKLINTIINLQKTVHSLPLAITIFTGVMFSLLTFMGTWNLENKTIEKEFEQDAKDIVSLLQRSLEKNLQQLESIVGVYAASEKVTRQELRTFVKPYLSNHSDIQALQWVPWVPHEQRSAYEQAAKQEGFPNFKITEKNPQGELIKAKPREEYFPVYFLEPYHDNETMLGFDLASNSLSLEALELSRDSGKAIATAPMTLIHKNTQHQLGFLILWPIYRQNTPTNSVISRRQNLEGFASSAFLIGDIVDRALKYRQPRGIDVYLFHESAPTEERLLYTYSSSTPKASKDLKDENLATLRNGLHHSVILDVSGQKWLILSKPNSEYIASRRSWYPWTVSLGGLLLTILLAIYISDRISAVAALVESERQLEQRVEQRTVELQKAKEAAVRAAVESEAANRAKSIFLANISHEVRTPLNGILGYAQILKKSTSLTANDKKGIDIIEQCGSNLLSLINEILDLCTIEADQLELHPQTVDFGTFLKDIVAICQVKAEQKGISYSYQATSRLPRAITVDEKRLRQVLINLLDNGIKFTETGGVAFKVSVLESRKNAKDEITNKLQQITTIRFEVKDTGIGMNSEQLSQLFLPFEKLENSSGYVEGTGLGLAITHKLVKMMGGDINVESKPGKGSLFTIDLDVPTYPEYHEINFQKNQPKVVECQEQKKHNHKNISLQTTQIVSPPKEKLVYLYDLAMSGLINDLLEEVDELEKNDDIFIPFSQAIRQLSEKFQIKKIREFIKQYL</sequence>
<dbReference type="Pfam" id="PF03924">
    <property type="entry name" value="CHASE"/>
    <property type="match status" value="1"/>
</dbReference>
<keyword evidence="9 13" id="KW-1133">Transmembrane helix</keyword>
<evidence type="ECO:0000256" key="5">
    <source>
        <dbReference type="ARBA" id="ARBA00022553"/>
    </source>
</evidence>
<comment type="subcellular location">
    <subcellularLocation>
        <location evidence="2">Membrane</location>
    </subcellularLocation>
</comment>
<evidence type="ECO:0000256" key="4">
    <source>
        <dbReference type="ARBA" id="ARBA00012438"/>
    </source>
</evidence>
<accession>A0A1D8TKQ1</accession>
<dbReference type="PROSITE" id="PS50109">
    <property type="entry name" value="HIS_KIN"/>
    <property type="match status" value="1"/>
</dbReference>
<dbReference type="Pfam" id="PF00512">
    <property type="entry name" value="HisKA"/>
    <property type="match status" value="1"/>
</dbReference>
<dbReference type="InterPro" id="IPR004358">
    <property type="entry name" value="Sig_transdc_His_kin-like_C"/>
</dbReference>
<evidence type="ECO:0000313" key="17">
    <source>
        <dbReference type="Proteomes" id="UP000177870"/>
    </source>
</evidence>
<keyword evidence="6" id="KW-0808">Transferase</keyword>
<evidence type="ECO:0000256" key="13">
    <source>
        <dbReference type="SAM" id="Phobius"/>
    </source>
</evidence>
<dbReference type="SMART" id="SM01079">
    <property type="entry name" value="CHASE"/>
    <property type="match status" value="1"/>
</dbReference>
<dbReference type="SMART" id="SM00387">
    <property type="entry name" value="HATPase_c"/>
    <property type="match status" value="1"/>
</dbReference>
<evidence type="ECO:0000259" key="14">
    <source>
        <dbReference type="PROSITE" id="PS50109"/>
    </source>
</evidence>
<dbReference type="InterPro" id="IPR036890">
    <property type="entry name" value="HATPase_C_sf"/>
</dbReference>
<evidence type="ECO:0000256" key="2">
    <source>
        <dbReference type="ARBA" id="ARBA00004370"/>
    </source>
</evidence>
<keyword evidence="8" id="KW-0418">Kinase</keyword>
<evidence type="ECO:0000313" key="16">
    <source>
        <dbReference type="EMBL" id="AOW98217.1"/>
    </source>
</evidence>
<dbReference type="SMART" id="SM00388">
    <property type="entry name" value="HisKA"/>
    <property type="match status" value="1"/>
</dbReference>
<keyword evidence="7 13" id="KW-0812">Transmembrane</keyword>
<dbReference type="GO" id="GO:0016020">
    <property type="term" value="C:membrane"/>
    <property type="evidence" value="ECO:0007669"/>
    <property type="project" value="UniProtKB-SubCell"/>
</dbReference>
<feature type="domain" description="Histidine kinase" evidence="14">
    <location>
        <begin position="409"/>
        <end position="641"/>
    </location>
</feature>
<dbReference type="InterPro" id="IPR006189">
    <property type="entry name" value="CHASE_dom"/>
</dbReference>
<dbReference type="PROSITE" id="PS50839">
    <property type="entry name" value="CHASE"/>
    <property type="match status" value="1"/>
</dbReference>
<dbReference type="SUPFAM" id="SSF47384">
    <property type="entry name" value="Homodimeric domain of signal transducing histidine kinase"/>
    <property type="match status" value="1"/>
</dbReference>
<dbReference type="Gene3D" id="3.30.565.10">
    <property type="entry name" value="Histidine kinase-like ATPase, C-terminal domain"/>
    <property type="match status" value="1"/>
</dbReference>
<dbReference type="InterPro" id="IPR005467">
    <property type="entry name" value="His_kinase_dom"/>
</dbReference>
<evidence type="ECO:0000259" key="15">
    <source>
        <dbReference type="PROSITE" id="PS50839"/>
    </source>
</evidence>
<dbReference type="AlphaFoldDB" id="A0A1D8TKQ1"/>
<dbReference type="InterPro" id="IPR003661">
    <property type="entry name" value="HisK_dim/P_dom"/>
</dbReference>
<dbReference type="KEGG" id="mpro:BJP34_01055"/>
<dbReference type="GO" id="GO:0000155">
    <property type="term" value="F:phosphorelay sensor kinase activity"/>
    <property type="evidence" value="ECO:0007669"/>
    <property type="project" value="InterPro"/>
</dbReference>
<dbReference type="PANTHER" id="PTHR43047">
    <property type="entry name" value="TWO-COMPONENT HISTIDINE PROTEIN KINASE"/>
    <property type="match status" value="1"/>
</dbReference>
<dbReference type="PRINTS" id="PR00344">
    <property type="entry name" value="BCTRLSENSOR"/>
</dbReference>
<dbReference type="Pfam" id="PF02518">
    <property type="entry name" value="HATPase_c"/>
    <property type="match status" value="1"/>
</dbReference>
<evidence type="ECO:0000256" key="3">
    <source>
        <dbReference type="ARBA" id="ARBA00006402"/>
    </source>
</evidence>
<comment type="catalytic activity">
    <reaction evidence="1">
        <text>ATP + protein L-histidine = ADP + protein N-phospho-L-histidine.</text>
        <dbReference type="EC" id="2.7.13.3"/>
    </reaction>
</comment>
<dbReference type="FunFam" id="3.30.565.10:FF:000010">
    <property type="entry name" value="Sensor histidine kinase RcsC"/>
    <property type="match status" value="1"/>
</dbReference>
<evidence type="ECO:0000256" key="8">
    <source>
        <dbReference type="ARBA" id="ARBA00022777"/>
    </source>
</evidence>
<evidence type="ECO:0000256" key="11">
    <source>
        <dbReference type="ARBA" id="ARBA00023136"/>
    </source>
</evidence>
<name>A0A1D8TKQ1_9CYAN</name>
<dbReference type="InterPro" id="IPR042240">
    <property type="entry name" value="CHASE_sf"/>
</dbReference>
<comment type="similarity">
    <text evidence="3">In the N-terminal section; belongs to the phytochrome family.</text>
</comment>
<dbReference type="OrthoDB" id="569347at2"/>
<feature type="domain" description="CHASE" evidence="15">
    <location>
        <begin position="83"/>
        <end position="254"/>
    </location>
</feature>
<dbReference type="EMBL" id="CP017599">
    <property type="protein sequence ID" value="AOW98217.1"/>
    <property type="molecule type" value="Genomic_DNA"/>
</dbReference>
<dbReference type="CDD" id="cd00082">
    <property type="entry name" value="HisKA"/>
    <property type="match status" value="1"/>
</dbReference>
<keyword evidence="11 13" id="KW-0472">Membrane</keyword>
<evidence type="ECO:0000256" key="1">
    <source>
        <dbReference type="ARBA" id="ARBA00000085"/>
    </source>
</evidence>
<dbReference type="InterPro" id="IPR003594">
    <property type="entry name" value="HATPase_dom"/>
</dbReference>
<dbReference type="RefSeq" id="WP_070390728.1">
    <property type="nucleotide sequence ID" value="NZ_CP017599.1"/>
</dbReference>
<evidence type="ECO:0000256" key="9">
    <source>
        <dbReference type="ARBA" id="ARBA00022989"/>
    </source>
</evidence>
<keyword evidence="5" id="KW-0597">Phosphoprotein</keyword>
<evidence type="ECO:0000256" key="6">
    <source>
        <dbReference type="ARBA" id="ARBA00022679"/>
    </source>
</evidence>
<proteinExistence type="inferred from homology"/>
<evidence type="ECO:0000256" key="12">
    <source>
        <dbReference type="ARBA" id="ARBA00074306"/>
    </source>
</evidence>
<dbReference type="SUPFAM" id="SSF55874">
    <property type="entry name" value="ATPase domain of HSP90 chaperone/DNA topoisomerase II/histidine kinase"/>
    <property type="match status" value="1"/>
</dbReference>
<dbReference type="Gene3D" id="1.10.287.130">
    <property type="match status" value="1"/>
</dbReference>